<protein>
    <submittedName>
        <fullName evidence="2">Phosphotransferase enzyme family</fullName>
    </submittedName>
</protein>
<comment type="caution">
    <text evidence="2">The sequence shown here is derived from an EMBL/GenBank/DDBJ whole genome shotgun (WGS) entry which is preliminary data.</text>
</comment>
<evidence type="ECO:0000313" key="3">
    <source>
        <dbReference type="Proteomes" id="UP000532311"/>
    </source>
</evidence>
<accession>A0A8H6DD12</accession>
<dbReference type="InterPro" id="IPR011009">
    <property type="entry name" value="Kinase-like_dom_sf"/>
</dbReference>
<dbReference type="GO" id="GO:0016740">
    <property type="term" value="F:transferase activity"/>
    <property type="evidence" value="ECO:0007669"/>
    <property type="project" value="UniProtKB-KW"/>
</dbReference>
<evidence type="ECO:0000256" key="1">
    <source>
        <dbReference type="SAM" id="MobiDB-lite"/>
    </source>
</evidence>
<dbReference type="EMBL" id="JAAQPF010000157">
    <property type="protein sequence ID" value="KAF5713051.1"/>
    <property type="molecule type" value="Genomic_DNA"/>
</dbReference>
<keyword evidence="2" id="KW-0808">Transferase</keyword>
<proteinExistence type="predicted"/>
<dbReference type="Proteomes" id="UP000532311">
    <property type="component" value="Unassembled WGS sequence"/>
</dbReference>
<evidence type="ECO:0000313" key="2">
    <source>
        <dbReference type="EMBL" id="KAF5713051.1"/>
    </source>
</evidence>
<reference evidence="2 3" key="1">
    <citation type="submission" date="2020-05" db="EMBL/GenBank/DDBJ databases">
        <title>Identification and distribution of gene clusters putatively required for synthesis of sphingolipid metabolism inhibitors in phylogenetically diverse species of the filamentous fungus Fusarium.</title>
        <authorList>
            <person name="Kim H.-S."/>
            <person name="Busman M."/>
            <person name="Brown D.W."/>
            <person name="Divon H."/>
            <person name="Uhlig S."/>
            <person name="Proctor R.H."/>
        </authorList>
    </citation>
    <scope>NUCLEOTIDE SEQUENCE [LARGE SCALE GENOMIC DNA]</scope>
    <source>
        <strain evidence="2 3">NRRL 26131</strain>
    </source>
</reference>
<feature type="compositionally biased region" description="Basic and acidic residues" evidence="1">
    <location>
        <begin position="48"/>
        <end position="62"/>
    </location>
</feature>
<gene>
    <name evidence="2" type="ORF">FGLOB1_4184</name>
</gene>
<dbReference type="SUPFAM" id="SSF56112">
    <property type="entry name" value="Protein kinase-like (PK-like)"/>
    <property type="match status" value="1"/>
</dbReference>
<feature type="region of interest" description="Disordered" evidence="1">
    <location>
        <begin position="44"/>
        <end position="70"/>
    </location>
</feature>
<dbReference type="AlphaFoldDB" id="A0A8H6DD12"/>
<organism evidence="2 3">
    <name type="scientific">Fusarium globosum</name>
    <dbReference type="NCBI Taxonomy" id="78864"/>
    <lineage>
        <taxon>Eukaryota</taxon>
        <taxon>Fungi</taxon>
        <taxon>Dikarya</taxon>
        <taxon>Ascomycota</taxon>
        <taxon>Pezizomycotina</taxon>
        <taxon>Sordariomycetes</taxon>
        <taxon>Hypocreomycetidae</taxon>
        <taxon>Hypocreales</taxon>
        <taxon>Nectriaceae</taxon>
        <taxon>Fusarium</taxon>
        <taxon>Fusarium fujikuroi species complex</taxon>
    </lineage>
</organism>
<sequence length="301" mass="34241">MLSAIAQLFRIRCVSLFGFFGSFWDRLLQLPYFSTTQISTIQNQSNDTKNEIHTPELTKSDTDTSDPNLSSNQFAVVTEDQSIQARRAFIESLDPSAICALASKYNNDKPCRVVNKANGSFNVCFFVEFSADEPKWVVRVPIEPTVNNPWDKLLSEVTTMHIGNQMFLITGFIQGQALDKKRLLVAKEEHRRNFYCQLIDILTELHGLRFPSIGSLMPRPDEPSRPVIGPVMSMSANTLRLPTPLMFSSARTYMKYQFNLVSEFFSPPVRDHTIEDIRHEIFALDDHPALVVLLIHSPLSR</sequence>
<keyword evidence="3" id="KW-1185">Reference proteome</keyword>
<name>A0A8H6DD12_9HYPO</name>